<evidence type="ECO:0000256" key="2">
    <source>
        <dbReference type="ARBA" id="ARBA00004370"/>
    </source>
</evidence>
<feature type="domain" description="Histidine kinase" evidence="10">
    <location>
        <begin position="272"/>
        <end position="477"/>
    </location>
</feature>
<sequence>MKDAADLTFPDATRTRAGARWFDSLSFRLFGLTILAILVVEAFIFVPSATGQRNDWLTERIEAARIASLALEASPGRSVSEELSARLLDHAEVWGVAELDMDDEMRFQLLPPQMPLNGEFHALDMREAGPMDRVANMFGAFFAPDDRILVVTAKGTEEDRIIEVLLPQAPMKAELQSYASRIAGLSLLIAFAAATIIYVLLHLLVVRPMQRVTLSVEQFRMDPGSWTRRLPHTKRRDEIGRAQNALADMESAVADSFRQRSHLAELGTAVAKINHDLRNSLASAQLVSDSLARSEDVRVQKAAPRLERALTRAITLATDTLDYGKAMPQPAEPEQVDLKQALDEAADEALAAWPSVEFINNVHMLEHVLADPDHLHRIAANLIRNAAEAMSAAGSDPSRIFVSLESGTIVFTDTGPGLPEKAAANLFTPFAATTRQSGTGLGLVIARELAQSMGGDLTLAETGPEGSVFHLTLPPQD</sequence>
<evidence type="ECO:0000259" key="11">
    <source>
        <dbReference type="PROSITE" id="PS50885"/>
    </source>
</evidence>
<evidence type="ECO:0000259" key="10">
    <source>
        <dbReference type="PROSITE" id="PS50109"/>
    </source>
</evidence>
<dbReference type="CDD" id="cd00082">
    <property type="entry name" value="HisKA"/>
    <property type="match status" value="1"/>
</dbReference>
<evidence type="ECO:0000256" key="5">
    <source>
        <dbReference type="ARBA" id="ARBA00022679"/>
    </source>
</evidence>
<dbReference type="PATRIC" id="fig|1280948.3.peg.1002"/>
<dbReference type="InterPro" id="IPR005467">
    <property type="entry name" value="His_kinase_dom"/>
</dbReference>
<dbReference type="InterPro" id="IPR004358">
    <property type="entry name" value="Sig_transdc_His_kin-like_C"/>
</dbReference>
<dbReference type="Gene3D" id="1.10.287.130">
    <property type="match status" value="1"/>
</dbReference>
<dbReference type="GO" id="GO:0005524">
    <property type="term" value="F:ATP binding"/>
    <property type="evidence" value="ECO:0007669"/>
    <property type="project" value="UniProtKB-KW"/>
</dbReference>
<keyword evidence="9" id="KW-0812">Transmembrane</keyword>
<evidence type="ECO:0000256" key="9">
    <source>
        <dbReference type="SAM" id="Phobius"/>
    </source>
</evidence>
<name>A0A059E9W0_9PROT</name>
<dbReference type="InterPro" id="IPR003661">
    <property type="entry name" value="HisK_dim/P_dom"/>
</dbReference>
<dbReference type="InterPro" id="IPR003660">
    <property type="entry name" value="HAMP_dom"/>
</dbReference>
<comment type="caution">
    <text evidence="12">The sequence shown here is derived from an EMBL/GenBank/DDBJ whole genome shotgun (WGS) entry which is preliminary data.</text>
</comment>
<reference evidence="12 13" key="1">
    <citation type="journal article" date="2014" name="Antonie Van Leeuwenhoek">
        <title>Hyphomonas beringensis sp. nov. and Hyphomonas chukchiensis sp. nov., isolated from surface seawater of the Bering Sea and Chukchi Sea.</title>
        <authorList>
            <person name="Li C."/>
            <person name="Lai Q."/>
            <person name="Li G."/>
            <person name="Dong C."/>
            <person name="Wang J."/>
            <person name="Liao Y."/>
            <person name="Shao Z."/>
        </authorList>
    </citation>
    <scope>NUCLEOTIDE SEQUENCE [LARGE SCALE GENOMIC DNA]</scope>
    <source>
        <strain evidence="12 13">22II1-22F38</strain>
    </source>
</reference>
<keyword evidence="9" id="KW-1133">Transmembrane helix</keyword>
<dbReference type="EMBL" id="AWFH01000004">
    <property type="protein sequence ID" value="KCZ64423.1"/>
    <property type="molecule type" value="Genomic_DNA"/>
</dbReference>
<accession>A0A059E9W0</accession>
<evidence type="ECO:0000256" key="4">
    <source>
        <dbReference type="ARBA" id="ARBA00022553"/>
    </source>
</evidence>
<evidence type="ECO:0000256" key="7">
    <source>
        <dbReference type="ARBA" id="ARBA00022777"/>
    </source>
</evidence>
<dbReference type="SMART" id="SM00387">
    <property type="entry name" value="HATPase_c"/>
    <property type="match status" value="1"/>
</dbReference>
<protein>
    <recommendedName>
        <fullName evidence="3">histidine kinase</fullName>
        <ecNumber evidence="3">2.7.13.3</ecNumber>
    </recommendedName>
</protein>
<evidence type="ECO:0000256" key="3">
    <source>
        <dbReference type="ARBA" id="ARBA00012438"/>
    </source>
</evidence>
<dbReference type="Pfam" id="PF02518">
    <property type="entry name" value="HATPase_c"/>
    <property type="match status" value="1"/>
</dbReference>
<dbReference type="InterPro" id="IPR036890">
    <property type="entry name" value="HATPase_C_sf"/>
</dbReference>
<keyword evidence="8" id="KW-0067">ATP-binding</keyword>
<feature type="transmembrane region" description="Helical" evidence="9">
    <location>
        <begin position="25"/>
        <end position="46"/>
    </location>
</feature>
<keyword evidence="9" id="KW-0472">Membrane</keyword>
<dbReference type="eggNOG" id="COG4191">
    <property type="taxonomic scope" value="Bacteria"/>
</dbReference>
<evidence type="ECO:0000256" key="1">
    <source>
        <dbReference type="ARBA" id="ARBA00000085"/>
    </source>
</evidence>
<comment type="subcellular location">
    <subcellularLocation>
        <location evidence="2">Membrane</location>
    </subcellularLocation>
</comment>
<dbReference type="PRINTS" id="PR00344">
    <property type="entry name" value="BCTRLSENSOR"/>
</dbReference>
<dbReference type="InterPro" id="IPR003594">
    <property type="entry name" value="HATPase_dom"/>
</dbReference>
<keyword evidence="5" id="KW-0808">Transferase</keyword>
<dbReference type="PROSITE" id="PS50109">
    <property type="entry name" value="HIS_KIN"/>
    <property type="match status" value="1"/>
</dbReference>
<evidence type="ECO:0000256" key="8">
    <source>
        <dbReference type="ARBA" id="ARBA00022840"/>
    </source>
</evidence>
<gene>
    <name evidence="12" type="ORF">HY36_13815</name>
</gene>
<keyword evidence="13" id="KW-1185">Reference proteome</keyword>
<dbReference type="PANTHER" id="PTHR44936:SF10">
    <property type="entry name" value="SENSOR PROTEIN RSTB"/>
    <property type="match status" value="1"/>
</dbReference>
<comment type="catalytic activity">
    <reaction evidence="1">
        <text>ATP + protein L-histidine = ADP + protein N-phospho-L-histidine.</text>
        <dbReference type="EC" id="2.7.13.3"/>
    </reaction>
</comment>
<dbReference type="EC" id="2.7.13.3" evidence="3"/>
<feature type="transmembrane region" description="Helical" evidence="9">
    <location>
        <begin position="182"/>
        <end position="205"/>
    </location>
</feature>
<dbReference type="PROSITE" id="PS50885">
    <property type="entry name" value="HAMP"/>
    <property type="match status" value="1"/>
</dbReference>
<keyword evidence="7" id="KW-0418">Kinase</keyword>
<dbReference type="PANTHER" id="PTHR44936">
    <property type="entry name" value="SENSOR PROTEIN CREC"/>
    <property type="match status" value="1"/>
</dbReference>
<evidence type="ECO:0000313" key="13">
    <source>
        <dbReference type="Proteomes" id="UP000024547"/>
    </source>
</evidence>
<dbReference type="Gene3D" id="3.30.565.10">
    <property type="entry name" value="Histidine kinase-like ATPase, C-terminal domain"/>
    <property type="match status" value="1"/>
</dbReference>
<dbReference type="RefSeq" id="WP_241764147.1">
    <property type="nucleotide sequence ID" value="NZ_AWFH01000004.1"/>
</dbReference>
<dbReference type="Proteomes" id="UP000024547">
    <property type="component" value="Unassembled WGS sequence"/>
</dbReference>
<organism evidence="12 13">
    <name type="scientific">Hyphomonas atlantica</name>
    <dbReference type="NCBI Taxonomy" id="1280948"/>
    <lineage>
        <taxon>Bacteria</taxon>
        <taxon>Pseudomonadati</taxon>
        <taxon>Pseudomonadota</taxon>
        <taxon>Alphaproteobacteria</taxon>
        <taxon>Hyphomonadales</taxon>
        <taxon>Hyphomonadaceae</taxon>
        <taxon>Hyphomonas</taxon>
    </lineage>
</organism>
<evidence type="ECO:0000313" key="12">
    <source>
        <dbReference type="EMBL" id="KCZ64423.1"/>
    </source>
</evidence>
<dbReference type="STRING" id="1280948.HY36_13815"/>
<keyword evidence="6" id="KW-0547">Nucleotide-binding</keyword>
<dbReference type="AlphaFoldDB" id="A0A059E9W0"/>
<proteinExistence type="predicted"/>
<dbReference type="InterPro" id="IPR050980">
    <property type="entry name" value="2C_sensor_his_kinase"/>
</dbReference>
<dbReference type="GO" id="GO:0000155">
    <property type="term" value="F:phosphorelay sensor kinase activity"/>
    <property type="evidence" value="ECO:0007669"/>
    <property type="project" value="InterPro"/>
</dbReference>
<evidence type="ECO:0000256" key="6">
    <source>
        <dbReference type="ARBA" id="ARBA00022741"/>
    </source>
</evidence>
<keyword evidence="4" id="KW-0597">Phosphoprotein</keyword>
<feature type="domain" description="HAMP" evidence="11">
    <location>
        <begin position="203"/>
        <end position="258"/>
    </location>
</feature>
<dbReference type="SUPFAM" id="SSF55874">
    <property type="entry name" value="ATPase domain of HSP90 chaperone/DNA topoisomerase II/histidine kinase"/>
    <property type="match status" value="1"/>
</dbReference>
<dbReference type="GO" id="GO:0005886">
    <property type="term" value="C:plasma membrane"/>
    <property type="evidence" value="ECO:0007669"/>
    <property type="project" value="UniProtKB-SubCell"/>
</dbReference>